<dbReference type="AlphaFoldDB" id="A0A086Y1J9"/>
<proteinExistence type="predicted"/>
<organism evidence="2 3">
    <name type="scientific">Paenirhodobacter enshiensis</name>
    <dbReference type="NCBI Taxonomy" id="1105367"/>
    <lineage>
        <taxon>Bacteria</taxon>
        <taxon>Pseudomonadati</taxon>
        <taxon>Pseudomonadota</taxon>
        <taxon>Alphaproteobacteria</taxon>
        <taxon>Rhodobacterales</taxon>
        <taxon>Rhodobacter group</taxon>
        <taxon>Paenirhodobacter</taxon>
    </lineage>
</organism>
<evidence type="ECO:0000259" key="1">
    <source>
        <dbReference type="Pfam" id="PF13400"/>
    </source>
</evidence>
<comment type="caution">
    <text evidence="2">The sequence shown here is derived from an EMBL/GenBank/DDBJ whole genome shotgun (WGS) entry which is preliminary data.</text>
</comment>
<reference evidence="2 3" key="1">
    <citation type="submission" date="2014-03" db="EMBL/GenBank/DDBJ databases">
        <title>Genome of Paenirhodobacter enshiensis DW2-9.</title>
        <authorList>
            <person name="Wang D."/>
            <person name="Wang G."/>
        </authorList>
    </citation>
    <scope>NUCLEOTIDE SEQUENCE [LARGE SCALE GENOMIC DNA]</scope>
    <source>
        <strain evidence="2 3">DW2-9</strain>
    </source>
</reference>
<gene>
    <name evidence="2" type="ORF">CG50_14760</name>
</gene>
<dbReference type="eggNOG" id="COG4655">
    <property type="taxonomic scope" value="Bacteria"/>
</dbReference>
<name>A0A086Y1J9_9RHOB</name>
<feature type="domain" description="Putative Flp pilus-assembly TadG-like N-terminal" evidence="1">
    <location>
        <begin position="9"/>
        <end position="55"/>
    </location>
</feature>
<dbReference type="Pfam" id="PF13400">
    <property type="entry name" value="Tad"/>
    <property type="match status" value="1"/>
</dbReference>
<accession>A0A086Y1J9</accession>
<dbReference type="Proteomes" id="UP000028824">
    <property type="component" value="Unassembled WGS sequence"/>
</dbReference>
<dbReference type="STRING" id="1105367.CG50_14760"/>
<evidence type="ECO:0000313" key="2">
    <source>
        <dbReference type="EMBL" id="KFI28149.1"/>
    </source>
</evidence>
<dbReference type="EMBL" id="JFZB01000007">
    <property type="protein sequence ID" value="KFI28149.1"/>
    <property type="molecule type" value="Genomic_DNA"/>
</dbReference>
<protein>
    <recommendedName>
        <fullName evidence="1">Putative Flp pilus-assembly TadG-like N-terminal domain-containing protein</fullName>
    </recommendedName>
</protein>
<sequence>MQAFLGERGSASVWALSLMVSSMVVGGLAIDGSNAWRVRQKLQIAADAASLAAAQKLPDVDAARTMALDVAQRNLGGDALDQAAITAQDVKFGTWSDAKGFTEGATDDGTVTAVQIDAARSLRRGNALGTFLLGLVGVDSFEPSVSSTAIPMTTSTVGNKLSCEDAMILTSGRMNTGGGNVLNGDICLHGTRGLLTGGGDYYAGGVQMSAATRAQVTVNYTVPGSETADEVARASDLTPVVLPKLSSMFETLWSGIYSGLSKPNGKDLVVDGYYTGNLLPDFLKDSNGRIAVVYVDNNGWWTVQPGQLQPHTIYLVNHGMQIAGGVQAQNVAIIARGDIGVGGGANLHYTNDYFFSTGTINTGGDIYWGDAGSYCTSGAYSVYTFAYNTVSLGGWGGGAGAHGLFGAAKTFSPGGAMKNSGGLYFEASNDTQLGGNLSFNACGKRLESFYDSAVPRQTTTVTKTGKLKL</sequence>
<keyword evidence="3" id="KW-1185">Reference proteome</keyword>
<evidence type="ECO:0000313" key="3">
    <source>
        <dbReference type="Proteomes" id="UP000028824"/>
    </source>
</evidence>
<dbReference type="InterPro" id="IPR028087">
    <property type="entry name" value="Tad_N"/>
</dbReference>